<reference evidence="1" key="2">
    <citation type="submission" date="2023-05" db="EMBL/GenBank/DDBJ databases">
        <authorList>
            <person name="Schelkunov M.I."/>
        </authorList>
    </citation>
    <scope>NUCLEOTIDE SEQUENCE</scope>
    <source>
        <strain evidence="1">Hsosn_3</strain>
        <tissue evidence="1">Leaf</tissue>
    </source>
</reference>
<gene>
    <name evidence="1" type="ORF">POM88_021669</name>
</gene>
<keyword evidence="1" id="KW-0346">Stress response</keyword>
<name>A0AAD8IDT8_9APIA</name>
<dbReference type="PANTHER" id="PTHR36324">
    <property type="entry name" value="OS09G0460100 PROTEIN"/>
    <property type="match status" value="1"/>
</dbReference>
<dbReference type="EMBL" id="JAUIZM010000005">
    <property type="protein sequence ID" value="KAK1383934.1"/>
    <property type="molecule type" value="Genomic_DNA"/>
</dbReference>
<dbReference type="Proteomes" id="UP001237642">
    <property type="component" value="Unassembled WGS sequence"/>
</dbReference>
<proteinExistence type="predicted"/>
<reference evidence="1" key="1">
    <citation type="submission" date="2023-02" db="EMBL/GenBank/DDBJ databases">
        <title>Genome of toxic invasive species Heracleum sosnowskyi carries increased number of genes despite the absence of recent whole-genome duplications.</title>
        <authorList>
            <person name="Schelkunov M."/>
            <person name="Shtratnikova V."/>
            <person name="Makarenko M."/>
            <person name="Klepikova A."/>
            <person name="Omelchenko D."/>
            <person name="Novikova G."/>
            <person name="Obukhova E."/>
            <person name="Bogdanov V."/>
            <person name="Penin A."/>
            <person name="Logacheva M."/>
        </authorList>
    </citation>
    <scope>NUCLEOTIDE SEQUENCE</scope>
    <source>
        <strain evidence="1">Hsosn_3</strain>
        <tissue evidence="1">Leaf</tissue>
    </source>
</reference>
<organism evidence="1 2">
    <name type="scientific">Heracleum sosnowskyi</name>
    <dbReference type="NCBI Taxonomy" id="360622"/>
    <lineage>
        <taxon>Eukaryota</taxon>
        <taxon>Viridiplantae</taxon>
        <taxon>Streptophyta</taxon>
        <taxon>Embryophyta</taxon>
        <taxon>Tracheophyta</taxon>
        <taxon>Spermatophyta</taxon>
        <taxon>Magnoliopsida</taxon>
        <taxon>eudicotyledons</taxon>
        <taxon>Gunneridae</taxon>
        <taxon>Pentapetalae</taxon>
        <taxon>asterids</taxon>
        <taxon>campanulids</taxon>
        <taxon>Apiales</taxon>
        <taxon>Apiaceae</taxon>
        <taxon>Apioideae</taxon>
        <taxon>apioid superclade</taxon>
        <taxon>Tordylieae</taxon>
        <taxon>Tordyliinae</taxon>
        <taxon>Heracleum</taxon>
    </lineage>
</organism>
<comment type="caution">
    <text evidence="1">The sequence shown here is derived from an EMBL/GenBank/DDBJ whole genome shotgun (WGS) entry which is preliminary data.</text>
</comment>
<dbReference type="AlphaFoldDB" id="A0AAD8IDT8"/>
<protein>
    <submittedName>
        <fullName evidence="1">DNAJ heat shock N-terminal domain-containing protein</fullName>
    </submittedName>
</protein>
<dbReference type="PANTHER" id="PTHR36324:SF1">
    <property type="entry name" value="OS09G0460100 PROTEIN"/>
    <property type="match status" value="1"/>
</dbReference>
<accession>A0AAD8IDT8</accession>
<sequence>MTPLYHEEQPNGSKRCKYITSTLKDAFASCHTFRARLSSSSNPQQDEDDDDEQEMFVSAVLSRYMESKARRKGSLALESCSWAFDPTTGEFSIAPKTIKQKEEDSVNVAEETQDFYSVCSCFSYCSNTASNMEAFVSVRSNLSQCSSSSHVEYLEWPRRSIIMEFCHCEGWPFGLCRRALLLPPLPKSPSESWLWCKSNSARVV</sequence>
<evidence type="ECO:0000313" key="1">
    <source>
        <dbReference type="EMBL" id="KAK1383934.1"/>
    </source>
</evidence>
<keyword evidence="2" id="KW-1185">Reference proteome</keyword>
<evidence type="ECO:0000313" key="2">
    <source>
        <dbReference type="Proteomes" id="UP001237642"/>
    </source>
</evidence>